<evidence type="ECO:0000313" key="3">
    <source>
        <dbReference type="Proteomes" id="UP001219355"/>
    </source>
</evidence>
<dbReference type="GO" id="GO:1990112">
    <property type="term" value="C:RQC complex"/>
    <property type="evidence" value="ECO:0007669"/>
    <property type="project" value="TreeGrafter"/>
</dbReference>
<protein>
    <recommendedName>
        <fullName evidence="4">Transcription factor 25</fullName>
    </recommendedName>
</protein>
<reference evidence="2" key="1">
    <citation type="submission" date="2023-03" db="EMBL/GenBank/DDBJ databases">
        <title>Emydomyces testavorans Genome Sequence.</title>
        <authorList>
            <person name="Hoyer L."/>
        </authorList>
    </citation>
    <scope>NUCLEOTIDE SEQUENCE</scope>
    <source>
        <strain evidence="2">16-2883</strain>
    </source>
</reference>
<dbReference type="GO" id="GO:1990116">
    <property type="term" value="P:ribosome-associated ubiquitin-dependent protein catabolic process"/>
    <property type="evidence" value="ECO:0007669"/>
    <property type="project" value="TreeGrafter"/>
</dbReference>
<feature type="compositionally biased region" description="Acidic residues" evidence="1">
    <location>
        <begin position="47"/>
        <end position="68"/>
    </location>
</feature>
<evidence type="ECO:0008006" key="4">
    <source>
        <dbReference type="Google" id="ProtNLM"/>
    </source>
</evidence>
<dbReference type="GO" id="GO:0072344">
    <property type="term" value="P:rescue of stalled ribosome"/>
    <property type="evidence" value="ECO:0007669"/>
    <property type="project" value="TreeGrafter"/>
</dbReference>
<feature type="compositionally biased region" description="Low complexity" evidence="1">
    <location>
        <begin position="15"/>
        <end position="31"/>
    </location>
</feature>
<dbReference type="PANTHER" id="PTHR22684">
    <property type="entry name" value="NULP1-RELATED"/>
    <property type="match status" value="1"/>
</dbReference>
<dbReference type="Pfam" id="PF04910">
    <property type="entry name" value="Tcf25"/>
    <property type="match status" value="1"/>
</dbReference>
<evidence type="ECO:0000256" key="1">
    <source>
        <dbReference type="SAM" id="MobiDB-lite"/>
    </source>
</evidence>
<proteinExistence type="predicted"/>
<evidence type="ECO:0000313" key="2">
    <source>
        <dbReference type="EMBL" id="WEW55416.1"/>
    </source>
</evidence>
<feature type="compositionally biased region" description="Basic residues" evidence="1">
    <location>
        <begin position="1"/>
        <end position="11"/>
    </location>
</feature>
<sequence length="739" mass="82094">MSSRALRRLQKQRQAEQQEAEQSNASTAASQDLEPTISRFNAFDFLEAQDADEEGPNNAEEEEPNDEEGPLKDELESEPIPSSKPTSTKKKKHKGKKKKQGKRDVAADAKPSGTKTLENLDLDDIDRALRELAIKKTENAEGNLTAGQSTLAEDETETTLCALLAIDPRKLDAMNEMRRLFGSAVVGNRYTENREGSPSWRRNTNRQALDLGRALTGQFNPASRGQGPSGMALRKNVLMQGKDEWPQATSGGLGMEIVKKKPSGVTEYKLVHNAAYTDVQRQFAICVESMQPERMIEHLQSNPYHISTLLQVSEIAKLQGDHAVSGDLLERALFNIGRSLLSSFGPCLKEGKARLDFKVKENREVWLAGWRYIINVGMKGTWKTAYEWAKLLLSLDTEDPYCISLTIDQIAIKAREHEHFIEICSHPTFKRRWESLPNIQCTLALAYFLKGDANPSRDQLRLAICQYPWIFCRLSQELNISPVPKSIWGAQAPDGAFNLLTELYISRAKDIWNAPEVISHLVEVAESISALEPAAEGPKISLDIARHIILSDIPAATAYLPRSFTSGHISASDPLPPNELREESSGVSFHNIYNTAGRLSHLDNGEAVNNVVRQVLLRGQGEAIGGLMPFGGRDTDNEIDQRPQESQEASQIVDSYLLAQGLREITEFINVNGVDSANWPVGQDDTPIAAWVRTLRTLDYGIWQDVMRAAALTSGSPMLFVVLAQELLRQQSLSEETST</sequence>
<accession>A0AAF0DCU2</accession>
<organism evidence="2 3">
    <name type="scientific">Emydomyces testavorans</name>
    <dbReference type="NCBI Taxonomy" id="2070801"/>
    <lineage>
        <taxon>Eukaryota</taxon>
        <taxon>Fungi</taxon>
        <taxon>Dikarya</taxon>
        <taxon>Ascomycota</taxon>
        <taxon>Pezizomycotina</taxon>
        <taxon>Eurotiomycetes</taxon>
        <taxon>Eurotiomycetidae</taxon>
        <taxon>Onygenales</taxon>
        <taxon>Nannizziopsiaceae</taxon>
        <taxon>Emydomyces</taxon>
    </lineage>
</organism>
<dbReference type="EMBL" id="CP120627">
    <property type="protein sequence ID" value="WEW55416.1"/>
    <property type="molecule type" value="Genomic_DNA"/>
</dbReference>
<dbReference type="PANTHER" id="PTHR22684:SF0">
    <property type="entry name" value="RIBOSOME QUALITY CONTROL COMPLEX SUBUNIT TCF25"/>
    <property type="match status" value="1"/>
</dbReference>
<name>A0AAF0DCU2_9EURO</name>
<gene>
    <name evidence="2" type="ORF">PRK78_000847</name>
</gene>
<dbReference type="Proteomes" id="UP001219355">
    <property type="component" value="Chromosome 1"/>
</dbReference>
<dbReference type="AlphaFoldDB" id="A0AAF0DCU2"/>
<keyword evidence="3" id="KW-1185">Reference proteome</keyword>
<feature type="compositionally biased region" description="Basic residues" evidence="1">
    <location>
        <begin position="87"/>
        <end position="101"/>
    </location>
</feature>
<dbReference type="InterPro" id="IPR006994">
    <property type="entry name" value="TCF25/Rqc1"/>
</dbReference>
<feature type="region of interest" description="Disordered" evidence="1">
    <location>
        <begin position="1"/>
        <end position="117"/>
    </location>
</feature>